<dbReference type="AlphaFoldDB" id="A0A8J2R8P9"/>
<evidence type="ECO:0000256" key="1">
    <source>
        <dbReference type="SAM" id="MobiDB-lite"/>
    </source>
</evidence>
<reference evidence="2" key="1">
    <citation type="submission" date="2021-09" db="EMBL/GenBank/DDBJ databases">
        <authorList>
            <person name="Martin H S."/>
        </authorList>
    </citation>
    <scope>NUCLEOTIDE SEQUENCE</scope>
</reference>
<accession>A0A8J2R8P9</accession>
<feature type="compositionally biased region" description="Basic and acidic residues" evidence="1">
    <location>
        <begin position="123"/>
        <end position="144"/>
    </location>
</feature>
<protein>
    <submittedName>
        <fullName evidence="2">(African queen) hypothetical protein</fullName>
    </submittedName>
</protein>
<name>A0A8J2R8P9_9NEOP</name>
<evidence type="ECO:0000313" key="3">
    <source>
        <dbReference type="Proteomes" id="UP000789524"/>
    </source>
</evidence>
<keyword evidence="3" id="KW-1185">Reference proteome</keyword>
<feature type="region of interest" description="Disordered" evidence="1">
    <location>
        <begin position="76"/>
        <end position="163"/>
    </location>
</feature>
<dbReference type="OrthoDB" id="7488356at2759"/>
<dbReference type="Proteomes" id="UP000789524">
    <property type="component" value="Unassembled WGS sequence"/>
</dbReference>
<organism evidence="2 3">
    <name type="scientific">Danaus chrysippus</name>
    <name type="common">African queen</name>
    <dbReference type="NCBI Taxonomy" id="151541"/>
    <lineage>
        <taxon>Eukaryota</taxon>
        <taxon>Metazoa</taxon>
        <taxon>Ecdysozoa</taxon>
        <taxon>Arthropoda</taxon>
        <taxon>Hexapoda</taxon>
        <taxon>Insecta</taxon>
        <taxon>Pterygota</taxon>
        <taxon>Neoptera</taxon>
        <taxon>Endopterygota</taxon>
        <taxon>Lepidoptera</taxon>
        <taxon>Glossata</taxon>
        <taxon>Ditrysia</taxon>
        <taxon>Papilionoidea</taxon>
        <taxon>Nymphalidae</taxon>
        <taxon>Danainae</taxon>
        <taxon>Danaini</taxon>
        <taxon>Danaina</taxon>
        <taxon>Danaus</taxon>
        <taxon>Anosia</taxon>
    </lineage>
</organism>
<gene>
    <name evidence="2" type="ORF">DCHRY22_LOCUS14001</name>
</gene>
<proteinExistence type="predicted"/>
<feature type="compositionally biased region" description="Basic residues" evidence="1">
    <location>
        <begin position="154"/>
        <end position="163"/>
    </location>
</feature>
<dbReference type="EMBL" id="CAKASE010000080">
    <property type="protein sequence ID" value="CAG9581381.1"/>
    <property type="molecule type" value="Genomic_DNA"/>
</dbReference>
<sequence length="198" mass="22073">MEQLIRVQLEQNKYQVAPDWREVAELVQELHWLERERTDTPTNGRGRLRHGASVLAQAVTHARQTSLVTSHDITKPARQLGRARQRAARRSDERAVGRPRRATGVSRTVGGVTTLGRGRARARGHEHAASGATERGRRCSERNSLRAPAPRPPRSPHRPRLALAPKRRIYLPCTLALLPEDVAQGAGASSAENFTYRL</sequence>
<comment type="caution">
    <text evidence="2">The sequence shown here is derived from an EMBL/GenBank/DDBJ whole genome shotgun (WGS) entry which is preliminary data.</text>
</comment>
<feature type="compositionally biased region" description="Low complexity" evidence="1">
    <location>
        <begin position="102"/>
        <end position="117"/>
    </location>
</feature>
<evidence type="ECO:0000313" key="2">
    <source>
        <dbReference type="EMBL" id="CAG9581381.1"/>
    </source>
</evidence>